<evidence type="ECO:0000313" key="2">
    <source>
        <dbReference type="Proteomes" id="UP000828390"/>
    </source>
</evidence>
<sequence length="68" mass="7833">MYCYMLACVCVQEQRDMLRNMEVQKSDLAAQIKSTDRSFRNSRTKWAPARKSCRSVNTPVTNVHHAGL</sequence>
<organism evidence="1 2">
    <name type="scientific">Dreissena polymorpha</name>
    <name type="common">Zebra mussel</name>
    <name type="synonym">Mytilus polymorpha</name>
    <dbReference type="NCBI Taxonomy" id="45954"/>
    <lineage>
        <taxon>Eukaryota</taxon>
        <taxon>Metazoa</taxon>
        <taxon>Spiralia</taxon>
        <taxon>Lophotrochozoa</taxon>
        <taxon>Mollusca</taxon>
        <taxon>Bivalvia</taxon>
        <taxon>Autobranchia</taxon>
        <taxon>Heteroconchia</taxon>
        <taxon>Euheterodonta</taxon>
        <taxon>Imparidentia</taxon>
        <taxon>Neoheterodontei</taxon>
        <taxon>Myida</taxon>
        <taxon>Dreissenoidea</taxon>
        <taxon>Dreissenidae</taxon>
        <taxon>Dreissena</taxon>
    </lineage>
</organism>
<reference evidence="1" key="1">
    <citation type="journal article" date="2019" name="bioRxiv">
        <title>The Genome of the Zebra Mussel, Dreissena polymorpha: A Resource for Invasive Species Research.</title>
        <authorList>
            <person name="McCartney M.A."/>
            <person name="Auch B."/>
            <person name="Kono T."/>
            <person name="Mallez S."/>
            <person name="Zhang Y."/>
            <person name="Obille A."/>
            <person name="Becker A."/>
            <person name="Abrahante J.E."/>
            <person name="Garbe J."/>
            <person name="Badalamenti J.P."/>
            <person name="Herman A."/>
            <person name="Mangelson H."/>
            <person name="Liachko I."/>
            <person name="Sullivan S."/>
            <person name="Sone E.D."/>
            <person name="Koren S."/>
            <person name="Silverstein K.A.T."/>
            <person name="Beckman K.B."/>
            <person name="Gohl D.M."/>
        </authorList>
    </citation>
    <scope>NUCLEOTIDE SEQUENCE</scope>
    <source>
        <strain evidence="1">Duluth1</strain>
        <tissue evidence="1">Whole animal</tissue>
    </source>
</reference>
<accession>A0A9D4EHF8</accession>
<proteinExistence type="predicted"/>
<keyword evidence="2" id="KW-1185">Reference proteome</keyword>
<evidence type="ECO:0000313" key="1">
    <source>
        <dbReference type="EMBL" id="KAH3778127.1"/>
    </source>
</evidence>
<gene>
    <name evidence="1" type="ORF">DPMN_179580</name>
</gene>
<protein>
    <submittedName>
        <fullName evidence="1">Uncharacterized protein</fullName>
    </submittedName>
</protein>
<dbReference type="AlphaFoldDB" id="A0A9D4EHF8"/>
<comment type="caution">
    <text evidence="1">The sequence shown here is derived from an EMBL/GenBank/DDBJ whole genome shotgun (WGS) entry which is preliminary data.</text>
</comment>
<name>A0A9D4EHF8_DREPO</name>
<dbReference type="EMBL" id="JAIWYP010000009">
    <property type="protein sequence ID" value="KAH3778127.1"/>
    <property type="molecule type" value="Genomic_DNA"/>
</dbReference>
<reference evidence="1" key="2">
    <citation type="submission" date="2020-11" db="EMBL/GenBank/DDBJ databases">
        <authorList>
            <person name="McCartney M.A."/>
            <person name="Auch B."/>
            <person name="Kono T."/>
            <person name="Mallez S."/>
            <person name="Becker A."/>
            <person name="Gohl D.M."/>
            <person name="Silverstein K.A.T."/>
            <person name="Koren S."/>
            <person name="Bechman K.B."/>
            <person name="Herman A."/>
            <person name="Abrahante J.E."/>
            <person name="Garbe J."/>
        </authorList>
    </citation>
    <scope>NUCLEOTIDE SEQUENCE</scope>
    <source>
        <strain evidence="1">Duluth1</strain>
        <tissue evidence="1">Whole animal</tissue>
    </source>
</reference>
<dbReference type="Proteomes" id="UP000828390">
    <property type="component" value="Unassembled WGS sequence"/>
</dbReference>